<organism evidence="2 3">
    <name type="scientific">Acetobacter suratthaniensis</name>
    <dbReference type="NCBI Taxonomy" id="1502841"/>
    <lineage>
        <taxon>Bacteria</taxon>
        <taxon>Pseudomonadati</taxon>
        <taxon>Pseudomonadota</taxon>
        <taxon>Alphaproteobacteria</taxon>
        <taxon>Acetobacterales</taxon>
        <taxon>Acetobacteraceae</taxon>
        <taxon>Acetobacter</taxon>
    </lineage>
</organism>
<reference evidence="2 3" key="1">
    <citation type="submission" date="2021-03" db="EMBL/GenBank/DDBJ databases">
        <title>The complete genome sequence of Acetobacter suratthaniensis TBRC 1719.</title>
        <authorList>
            <person name="Charoenyingcharoen P."/>
            <person name="Yukphan P."/>
        </authorList>
    </citation>
    <scope>NUCLEOTIDE SEQUENCE [LARGE SCALE GENOMIC DNA]</scope>
    <source>
        <strain evidence="2 3">TBRC 1719</strain>
    </source>
</reference>
<comment type="caution">
    <text evidence="2">The sequence shown here is derived from an EMBL/GenBank/DDBJ whole genome shotgun (WGS) entry which is preliminary data.</text>
</comment>
<protein>
    <submittedName>
        <fullName evidence="2">Divergent polysaccharide deacetylase family protein</fullName>
    </submittedName>
</protein>
<keyword evidence="3" id="KW-1185">Reference proteome</keyword>
<proteinExistence type="predicted"/>
<name>A0ABS3LI41_9PROT</name>
<dbReference type="PANTHER" id="PTHR30105">
    <property type="entry name" value="UNCHARACTERIZED YIBQ-RELATED"/>
    <property type="match status" value="1"/>
</dbReference>
<accession>A0ABS3LI41</accession>
<evidence type="ECO:0000256" key="1">
    <source>
        <dbReference type="SAM" id="MobiDB-lite"/>
    </source>
</evidence>
<dbReference type="PANTHER" id="PTHR30105:SF2">
    <property type="entry name" value="DIVERGENT POLYSACCHARIDE DEACETYLASE SUPERFAMILY"/>
    <property type="match status" value="1"/>
</dbReference>
<sequence>MRTPSLWRRLTTRGRLFIWFWLAVAAVGAILAARLHFIRPPHPSIAQWNADVARHHLKGEHNTILPPQMALLEKHNGTGGFPLPMTGPHGQTARQIYAAPTVDVPPGTPMVAVLVEGISQPDDQTTDALASLPGPISVAFSPYLSGADTLMETARQHQHETLLVLPMQATNKPAPTATPQTPPADDAGPRAISLLNSAQQNTENLNWVLSRMAGYVGVVGTPTGPNENALLHSQDFSNLLNTLDKRGLLYVNGATDQAISGPGLLGQADVQINADTDIVGIDIQLLKLQQAARRNGHAIGVINPLRPVALACLRAWIAHLQDIGIALVPVSQLILPPDPADTPPATPTGSMRVNLAPPTATQGR</sequence>
<evidence type="ECO:0000313" key="3">
    <source>
        <dbReference type="Proteomes" id="UP000664399"/>
    </source>
</evidence>
<dbReference type="SUPFAM" id="SSF88713">
    <property type="entry name" value="Glycoside hydrolase/deacetylase"/>
    <property type="match status" value="1"/>
</dbReference>
<dbReference type="Proteomes" id="UP000664399">
    <property type="component" value="Unassembled WGS sequence"/>
</dbReference>
<evidence type="ECO:0000313" key="2">
    <source>
        <dbReference type="EMBL" id="MBO1327247.1"/>
    </source>
</evidence>
<dbReference type="EMBL" id="JAFVMG010000001">
    <property type="protein sequence ID" value="MBO1327247.1"/>
    <property type="molecule type" value="Genomic_DNA"/>
</dbReference>
<dbReference type="Gene3D" id="3.20.20.370">
    <property type="entry name" value="Glycoside hydrolase/deacetylase"/>
    <property type="match status" value="1"/>
</dbReference>
<dbReference type="CDD" id="cd10936">
    <property type="entry name" value="CE4_DAC2"/>
    <property type="match status" value="1"/>
</dbReference>
<dbReference type="InterPro" id="IPR006837">
    <property type="entry name" value="Divergent_DAC"/>
</dbReference>
<dbReference type="InterPro" id="IPR011330">
    <property type="entry name" value="Glyco_hydro/deAcase_b/a-brl"/>
</dbReference>
<dbReference type="Pfam" id="PF04748">
    <property type="entry name" value="Polysacc_deac_2"/>
    <property type="match status" value="1"/>
</dbReference>
<gene>
    <name evidence="2" type="ORF">J2D75_01990</name>
</gene>
<dbReference type="RefSeq" id="WP_207852208.1">
    <property type="nucleotide sequence ID" value="NZ_JAFVMG010000001.1"/>
</dbReference>
<feature type="region of interest" description="Disordered" evidence="1">
    <location>
        <begin position="338"/>
        <end position="364"/>
    </location>
</feature>